<dbReference type="AlphaFoldDB" id="A0A645H1S7"/>
<dbReference type="EMBL" id="VSSQ01080645">
    <property type="protein sequence ID" value="MPN29793.1"/>
    <property type="molecule type" value="Genomic_DNA"/>
</dbReference>
<gene>
    <name evidence="2" type="ORF">SDC9_177246</name>
</gene>
<proteinExistence type="predicted"/>
<evidence type="ECO:0000259" key="1">
    <source>
        <dbReference type="PROSITE" id="PS51379"/>
    </source>
</evidence>
<evidence type="ECO:0000313" key="2">
    <source>
        <dbReference type="EMBL" id="MPN29793.1"/>
    </source>
</evidence>
<comment type="caution">
    <text evidence="2">The sequence shown here is derived from an EMBL/GenBank/DDBJ whole genome shotgun (WGS) entry which is preliminary data.</text>
</comment>
<organism evidence="2">
    <name type="scientific">bioreactor metagenome</name>
    <dbReference type="NCBI Taxonomy" id="1076179"/>
    <lineage>
        <taxon>unclassified sequences</taxon>
        <taxon>metagenomes</taxon>
        <taxon>ecological metagenomes</taxon>
    </lineage>
</organism>
<dbReference type="InterPro" id="IPR017900">
    <property type="entry name" value="4Fe4S_Fe_S_CS"/>
</dbReference>
<feature type="domain" description="4Fe-4S ferredoxin-type" evidence="1">
    <location>
        <begin position="56"/>
        <end position="87"/>
    </location>
</feature>
<name>A0A645H1S7_9ZZZZ</name>
<dbReference type="SUPFAM" id="SSF54862">
    <property type="entry name" value="4Fe-4S ferredoxins"/>
    <property type="match status" value="1"/>
</dbReference>
<accession>A0A645H1S7</accession>
<dbReference type="PROSITE" id="PS00198">
    <property type="entry name" value="4FE4S_FER_1"/>
    <property type="match status" value="1"/>
</dbReference>
<sequence length="111" mass="12300">MVDLSRRAFFRGRPRPRTEMRPPWALAEGDFIDRCTRCNDCVSACPTHILLAGDGGYPTIDFRAGECTFCSDCVASCQPQALLRAGRYVRGILVSRKPLSSVDWCLTVSKG</sequence>
<dbReference type="Pfam" id="PF13187">
    <property type="entry name" value="Fer4_9"/>
    <property type="match status" value="1"/>
</dbReference>
<dbReference type="PROSITE" id="PS51379">
    <property type="entry name" value="4FE4S_FER_2"/>
    <property type="match status" value="2"/>
</dbReference>
<reference evidence="2" key="1">
    <citation type="submission" date="2019-08" db="EMBL/GenBank/DDBJ databases">
        <authorList>
            <person name="Kucharzyk K."/>
            <person name="Murdoch R.W."/>
            <person name="Higgins S."/>
            <person name="Loffler F."/>
        </authorList>
    </citation>
    <scope>NUCLEOTIDE SEQUENCE</scope>
</reference>
<dbReference type="InterPro" id="IPR017896">
    <property type="entry name" value="4Fe4S_Fe-S-bd"/>
</dbReference>
<feature type="domain" description="4Fe-4S ferredoxin-type" evidence="1">
    <location>
        <begin position="25"/>
        <end position="55"/>
    </location>
</feature>
<dbReference type="Gene3D" id="3.30.70.20">
    <property type="match status" value="1"/>
</dbReference>
<protein>
    <recommendedName>
        <fullName evidence="1">4Fe-4S ferredoxin-type domain-containing protein</fullName>
    </recommendedName>
</protein>